<gene>
    <name evidence="1" type="ORF">H5410_003069</name>
</gene>
<evidence type="ECO:0000313" key="1">
    <source>
        <dbReference type="EMBL" id="KAG5631352.1"/>
    </source>
</evidence>
<keyword evidence="2" id="KW-1185">Reference proteome</keyword>
<dbReference type="AlphaFoldDB" id="A0A9J6B412"/>
<dbReference type="Proteomes" id="UP000824120">
    <property type="component" value="Chromosome 1"/>
</dbReference>
<dbReference type="EMBL" id="JACXVP010000001">
    <property type="protein sequence ID" value="KAG5631352.1"/>
    <property type="molecule type" value="Genomic_DNA"/>
</dbReference>
<protein>
    <submittedName>
        <fullName evidence="1">Uncharacterized protein</fullName>
    </submittedName>
</protein>
<accession>A0A9J6B412</accession>
<comment type="caution">
    <text evidence="1">The sequence shown here is derived from an EMBL/GenBank/DDBJ whole genome shotgun (WGS) entry which is preliminary data.</text>
</comment>
<reference evidence="1 2" key="1">
    <citation type="submission" date="2020-09" db="EMBL/GenBank/DDBJ databases">
        <title>De no assembly of potato wild relative species, Solanum commersonii.</title>
        <authorList>
            <person name="Cho K."/>
        </authorList>
    </citation>
    <scope>NUCLEOTIDE SEQUENCE [LARGE SCALE GENOMIC DNA]</scope>
    <source>
        <strain evidence="1">LZ3.2</strain>
        <tissue evidence="1">Leaf</tissue>
    </source>
</reference>
<proteinExistence type="predicted"/>
<name>A0A9J6B412_SOLCO</name>
<evidence type="ECO:0000313" key="2">
    <source>
        <dbReference type="Proteomes" id="UP000824120"/>
    </source>
</evidence>
<organism evidence="1 2">
    <name type="scientific">Solanum commersonii</name>
    <name type="common">Commerson's wild potato</name>
    <name type="synonym">Commerson's nightshade</name>
    <dbReference type="NCBI Taxonomy" id="4109"/>
    <lineage>
        <taxon>Eukaryota</taxon>
        <taxon>Viridiplantae</taxon>
        <taxon>Streptophyta</taxon>
        <taxon>Embryophyta</taxon>
        <taxon>Tracheophyta</taxon>
        <taxon>Spermatophyta</taxon>
        <taxon>Magnoliopsida</taxon>
        <taxon>eudicotyledons</taxon>
        <taxon>Gunneridae</taxon>
        <taxon>Pentapetalae</taxon>
        <taxon>asterids</taxon>
        <taxon>lamiids</taxon>
        <taxon>Solanales</taxon>
        <taxon>Solanaceae</taxon>
        <taxon>Solanoideae</taxon>
        <taxon>Solaneae</taxon>
        <taxon>Solanum</taxon>
    </lineage>
</organism>
<dbReference type="OrthoDB" id="1750433at2759"/>
<sequence length="79" mass="9616">MKKEAHKAEKSEGCVHNIPVQAMEDFLRAKYCQRSNPICKKWDTSESLTWRHLMHNKRRIEEHTHWKINSGTYSFWWDN</sequence>